<sequence>MKDDSFTEFIRDQLRDLGEVECRAMFGGYGLYHGEVFFAITFKGRLYFKTDPTTLPAYRKMGMKPFRPNARQTLKTYYEVPVDIIEDQDQLTAWARKALEAQIRSENSRGRGR</sequence>
<dbReference type="InterPro" id="IPR047525">
    <property type="entry name" value="TfoX-like"/>
</dbReference>
<reference evidence="2" key="1">
    <citation type="submission" date="2020-07" db="EMBL/GenBank/DDBJ databases">
        <title>Huge and variable diversity of episymbiotic CPR bacteria and DPANN archaea in groundwater ecosystems.</title>
        <authorList>
            <person name="He C.Y."/>
            <person name="Keren R."/>
            <person name="Whittaker M."/>
            <person name="Farag I.F."/>
            <person name="Doudna J."/>
            <person name="Cate J.H.D."/>
            <person name="Banfield J.F."/>
        </authorList>
    </citation>
    <scope>NUCLEOTIDE SEQUENCE</scope>
    <source>
        <strain evidence="2">NC_groundwater_717_Ag_S-0.2um_59_8</strain>
    </source>
</reference>
<protein>
    <submittedName>
        <fullName evidence="2">TfoX/Sxy family protein</fullName>
    </submittedName>
</protein>
<evidence type="ECO:0000313" key="2">
    <source>
        <dbReference type="EMBL" id="MBI3014173.1"/>
    </source>
</evidence>
<name>A0A932GN28_UNCTE</name>
<evidence type="ECO:0000313" key="3">
    <source>
        <dbReference type="Proteomes" id="UP000741360"/>
    </source>
</evidence>
<dbReference type="Proteomes" id="UP000741360">
    <property type="component" value="Unassembled WGS sequence"/>
</dbReference>
<dbReference type="PANTHER" id="PTHR36121:SF1">
    <property type="entry name" value="PROTEIN SXY"/>
    <property type="match status" value="1"/>
</dbReference>
<dbReference type="AlphaFoldDB" id="A0A932GN28"/>
<dbReference type="EMBL" id="JACPSX010000060">
    <property type="protein sequence ID" value="MBI3014173.1"/>
    <property type="molecule type" value="Genomic_DNA"/>
</dbReference>
<comment type="caution">
    <text evidence="2">The sequence shown here is derived from an EMBL/GenBank/DDBJ whole genome shotgun (WGS) entry which is preliminary data.</text>
</comment>
<accession>A0A932GN28</accession>
<dbReference type="SUPFAM" id="SSF159894">
    <property type="entry name" value="YgaC/TfoX-N like"/>
    <property type="match status" value="1"/>
</dbReference>
<evidence type="ECO:0000259" key="1">
    <source>
        <dbReference type="Pfam" id="PF04993"/>
    </source>
</evidence>
<feature type="domain" description="TfoX N-terminal" evidence="1">
    <location>
        <begin position="12"/>
        <end position="101"/>
    </location>
</feature>
<gene>
    <name evidence="2" type="ORF">HYY65_03695</name>
</gene>
<organism evidence="2 3">
    <name type="scientific">Tectimicrobiota bacterium</name>
    <dbReference type="NCBI Taxonomy" id="2528274"/>
    <lineage>
        <taxon>Bacteria</taxon>
        <taxon>Pseudomonadati</taxon>
        <taxon>Nitrospinota/Tectimicrobiota group</taxon>
        <taxon>Candidatus Tectimicrobiota</taxon>
    </lineage>
</organism>
<dbReference type="Pfam" id="PF04993">
    <property type="entry name" value="TfoX_N"/>
    <property type="match status" value="1"/>
</dbReference>
<dbReference type="PANTHER" id="PTHR36121">
    <property type="entry name" value="PROTEIN SXY"/>
    <property type="match status" value="1"/>
</dbReference>
<proteinExistence type="predicted"/>
<dbReference type="Gene3D" id="3.30.1460.30">
    <property type="entry name" value="YgaC/TfoX-N like chaperone"/>
    <property type="match status" value="1"/>
</dbReference>
<dbReference type="InterPro" id="IPR007076">
    <property type="entry name" value="TfoX_N"/>
</dbReference>